<comment type="caution">
    <text evidence="2">The sequence shown here is derived from an EMBL/GenBank/DDBJ whole genome shotgun (WGS) entry which is preliminary data.</text>
</comment>
<evidence type="ECO:0000313" key="3">
    <source>
        <dbReference type="Proteomes" id="UP001484239"/>
    </source>
</evidence>
<proteinExistence type="predicted"/>
<dbReference type="PANTHER" id="PTHR43157:SF31">
    <property type="entry name" value="PHOSPHATIDYLINOSITOL-GLYCAN BIOSYNTHESIS CLASS F PROTEIN"/>
    <property type="match status" value="1"/>
</dbReference>
<evidence type="ECO:0000313" key="2">
    <source>
        <dbReference type="EMBL" id="MEK9499868.1"/>
    </source>
</evidence>
<dbReference type="Pfam" id="PF00106">
    <property type="entry name" value="adh_short"/>
    <property type="match status" value="1"/>
</dbReference>
<dbReference type="Proteomes" id="UP001484239">
    <property type="component" value="Unassembled WGS sequence"/>
</dbReference>
<dbReference type="InterPro" id="IPR036291">
    <property type="entry name" value="NAD(P)-bd_dom_sf"/>
</dbReference>
<dbReference type="EMBL" id="JBBHLI010000001">
    <property type="protein sequence ID" value="MEK9499868.1"/>
    <property type="molecule type" value="Genomic_DNA"/>
</dbReference>
<keyword evidence="3" id="KW-1185">Reference proteome</keyword>
<protein>
    <submittedName>
        <fullName evidence="2">SDR family NAD(P)-dependent oxidoreductase</fullName>
    </submittedName>
</protein>
<organism evidence="2 3">
    <name type="scientific">Gaopeijia maritima</name>
    <dbReference type="NCBI Taxonomy" id="3119007"/>
    <lineage>
        <taxon>Bacteria</taxon>
        <taxon>Pseudomonadati</taxon>
        <taxon>Gemmatimonadota</taxon>
        <taxon>Longimicrobiia</taxon>
        <taxon>Gaopeijiales</taxon>
        <taxon>Gaopeijiaceae</taxon>
        <taxon>Gaopeijia</taxon>
    </lineage>
</organism>
<dbReference type="InterPro" id="IPR002347">
    <property type="entry name" value="SDR_fam"/>
</dbReference>
<sequence>MTTPTALLTGASRGIGAGVAERLAAAGYDLVLTARDSAAARRTVAKVRSTSPAGRRVEWVAADLSDPTDIARLAGVALESIGTPDLLLHCAGLIPASEQRSARGVEMQWAVNHLAPFHLTRLLEMGAEGARGPRRVVTVASKLHRDGRIDRVPDLFTTGSWDRRQRYCDTKLANVLFARALARRLDPARCLSISLHPGAAGTGLYQDLDGTGALDRLVDRTLRGIRGKRPWGLDECVERVTNACTRPLRADDHGGYLEEGEWSTPSEPALDDELGEWLWAASKRATATPGGDV</sequence>
<dbReference type="PANTHER" id="PTHR43157">
    <property type="entry name" value="PHOSPHATIDYLINOSITOL-GLYCAN BIOSYNTHESIS CLASS F PROTEIN-RELATED"/>
    <property type="match status" value="1"/>
</dbReference>
<dbReference type="RefSeq" id="WP_405278015.1">
    <property type="nucleotide sequence ID" value="NZ_JBBHLI010000001.1"/>
</dbReference>
<dbReference type="PRINTS" id="PR00081">
    <property type="entry name" value="GDHRDH"/>
</dbReference>
<dbReference type="SUPFAM" id="SSF51735">
    <property type="entry name" value="NAD(P)-binding Rossmann-fold domains"/>
    <property type="match status" value="1"/>
</dbReference>
<name>A0ABU9E6W2_9BACT</name>
<gene>
    <name evidence="2" type="ORF">WI372_02585</name>
</gene>
<reference evidence="2 3" key="1">
    <citation type="submission" date="2024-02" db="EMBL/GenBank/DDBJ databases">
        <title>A novel Gemmatimonadota bacterium.</title>
        <authorList>
            <person name="Du Z.-J."/>
            <person name="Ye Y.-Q."/>
        </authorList>
    </citation>
    <scope>NUCLEOTIDE SEQUENCE [LARGE SCALE GENOMIC DNA]</scope>
    <source>
        <strain evidence="2 3">DH-20</strain>
    </source>
</reference>
<accession>A0ABU9E6W2</accession>
<evidence type="ECO:0000256" key="1">
    <source>
        <dbReference type="ARBA" id="ARBA00023002"/>
    </source>
</evidence>
<dbReference type="Gene3D" id="3.40.50.720">
    <property type="entry name" value="NAD(P)-binding Rossmann-like Domain"/>
    <property type="match status" value="1"/>
</dbReference>
<keyword evidence="1" id="KW-0560">Oxidoreductase</keyword>